<protein>
    <submittedName>
        <fullName evidence="2">Uncharacterized protein</fullName>
    </submittedName>
</protein>
<dbReference type="EMBL" id="JAODUP010000153">
    <property type="protein sequence ID" value="KAK2159450.1"/>
    <property type="molecule type" value="Genomic_DNA"/>
</dbReference>
<accession>A0AAD9JW79</accession>
<dbReference type="Proteomes" id="UP001208570">
    <property type="component" value="Unassembled WGS sequence"/>
</dbReference>
<comment type="caution">
    <text evidence="2">The sequence shown here is derived from an EMBL/GenBank/DDBJ whole genome shotgun (WGS) entry which is preliminary data.</text>
</comment>
<proteinExistence type="predicted"/>
<dbReference type="AlphaFoldDB" id="A0AAD9JW79"/>
<keyword evidence="3" id="KW-1185">Reference proteome</keyword>
<name>A0AAD9JW79_9ANNE</name>
<organism evidence="2 3">
    <name type="scientific">Paralvinella palmiformis</name>
    <dbReference type="NCBI Taxonomy" id="53620"/>
    <lineage>
        <taxon>Eukaryota</taxon>
        <taxon>Metazoa</taxon>
        <taxon>Spiralia</taxon>
        <taxon>Lophotrochozoa</taxon>
        <taxon>Annelida</taxon>
        <taxon>Polychaeta</taxon>
        <taxon>Sedentaria</taxon>
        <taxon>Canalipalpata</taxon>
        <taxon>Terebellida</taxon>
        <taxon>Terebelliformia</taxon>
        <taxon>Alvinellidae</taxon>
        <taxon>Paralvinella</taxon>
    </lineage>
</organism>
<gene>
    <name evidence="2" type="ORF">LSH36_153g04091</name>
</gene>
<evidence type="ECO:0000313" key="2">
    <source>
        <dbReference type="EMBL" id="KAK2159450.1"/>
    </source>
</evidence>
<feature type="region of interest" description="Disordered" evidence="1">
    <location>
        <begin position="243"/>
        <end position="343"/>
    </location>
</feature>
<sequence>MTNRLQKLKYAADDIGMALHPTKCQFLTVNSNDTAPFMLGNATISQTDCYTYLGAHISNDTVINQAKNPLYIMAVLNFHYKVYRDETILIFSNKETLLYYWDKFLVFFGLKQPIPSESDDIVLPPEFTMAEIEYQVDEMLFKMNALAGTANLPEKPPVYFTDSDATYGPGDDSMSSGGSEVHGYEEHNKLENRIQKIEENLLSHDPCLSHLIQLDAIGTDALVEDKQLRNQLEMEIFRQLQMQRGGIGGTRPKRSDSNSTSTAGYRPSLSHSSSGSSSHSRVNSHEMSSVRNNTGNESSGNSSPFTPGHEEPYPAASSSPSPHPNKFLTKFTFPRTTNTGKVPNQDKKLIMHAAQQSKANGHSVTTDIKNTPPGGTCSSDEFTPDDRLSSQVAIIRAMGMPESNDKNSTNIPLENLPSSKQRKQSEKLKETLLTQNTSAVGDNEETLNETSLGMSKHHNLELPEFSKNRTVRGKVGECSHDKSSARQRASDDRTSDDDVTQKQERSGILRKSRSQGRGKGRDPLDDIGFVNKAFDSEDDIDNGQGE</sequence>
<feature type="compositionally biased region" description="Polar residues" evidence="1">
    <location>
        <begin position="406"/>
        <end position="419"/>
    </location>
</feature>
<feature type="compositionally biased region" description="Acidic residues" evidence="1">
    <location>
        <begin position="536"/>
        <end position="546"/>
    </location>
</feature>
<evidence type="ECO:0000313" key="3">
    <source>
        <dbReference type="Proteomes" id="UP001208570"/>
    </source>
</evidence>
<feature type="compositionally biased region" description="Basic residues" evidence="1">
    <location>
        <begin position="508"/>
        <end position="518"/>
    </location>
</feature>
<evidence type="ECO:0000256" key="1">
    <source>
        <dbReference type="SAM" id="MobiDB-lite"/>
    </source>
</evidence>
<reference evidence="2" key="1">
    <citation type="journal article" date="2023" name="Mol. Biol. Evol.">
        <title>Third-Generation Sequencing Reveals the Adaptive Role of the Epigenome in Three Deep-Sea Polychaetes.</title>
        <authorList>
            <person name="Perez M."/>
            <person name="Aroh O."/>
            <person name="Sun Y."/>
            <person name="Lan Y."/>
            <person name="Juniper S.K."/>
            <person name="Young C.R."/>
            <person name="Angers B."/>
            <person name="Qian P.Y."/>
        </authorList>
    </citation>
    <scope>NUCLEOTIDE SEQUENCE</scope>
    <source>
        <strain evidence="2">P08H-3</strain>
    </source>
</reference>
<feature type="compositionally biased region" description="Basic and acidic residues" evidence="1">
    <location>
        <begin position="458"/>
        <end position="467"/>
    </location>
</feature>
<feature type="compositionally biased region" description="Basic and acidic residues" evidence="1">
    <location>
        <begin position="474"/>
        <end position="493"/>
    </location>
</feature>
<feature type="region of interest" description="Disordered" evidence="1">
    <location>
        <begin position="399"/>
        <end position="546"/>
    </location>
</feature>
<feature type="compositionally biased region" description="Low complexity" evidence="1">
    <location>
        <begin position="268"/>
        <end position="303"/>
    </location>
</feature>
<feature type="region of interest" description="Disordered" evidence="1">
    <location>
        <begin position="357"/>
        <end position="385"/>
    </location>
</feature>
<feature type="compositionally biased region" description="Polar residues" evidence="1">
    <location>
        <begin position="357"/>
        <end position="369"/>
    </location>
</feature>